<feature type="region of interest" description="Disordered" evidence="1">
    <location>
        <begin position="76"/>
        <end position="144"/>
    </location>
</feature>
<dbReference type="KEGG" id="dosa:Os11g0638700"/>
<feature type="region of interest" description="Disordered" evidence="1">
    <location>
        <begin position="1"/>
        <end position="56"/>
    </location>
</feature>
<proteinExistence type="predicted"/>
<feature type="compositionally biased region" description="Basic and acidic residues" evidence="1">
    <location>
        <begin position="43"/>
        <end position="56"/>
    </location>
</feature>
<accession>Q0IRG3</accession>
<sequence>MSSSSDQGKKKATAASAAEKEGKKPTTMAGSSSEGKKKKTTATKKELMSQAEIDSHIRTMRKAMWRKTLIRKATKLQVKMKNRSAGKDGEKTLPSGEADGEETLPAGDQESSPAGAEDFPAPHPGQRRFRPGVSINGGKVNKLN</sequence>
<gene>
    <name evidence="2" type="ordered locus">Os11g0638700</name>
</gene>
<evidence type="ECO:0000313" key="3">
    <source>
        <dbReference type="Proteomes" id="UP000000763"/>
    </source>
</evidence>
<organism evidence="2 3">
    <name type="scientific">Oryza sativa subsp. japonica</name>
    <name type="common">Rice</name>
    <dbReference type="NCBI Taxonomy" id="39947"/>
    <lineage>
        <taxon>Eukaryota</taxon>
        <taxon>Viridiplantae</taxon>
        <taxon>Streptophyta</taxon>
        <taxon>Embryophyta</taxon>
        <taxon>Tracheophyta</taxon>
        <taxon>Spermatophyta</taxon>
        <taxon>Magnoliopsida</taxon>
        <taxon>Liliopsida</taxon>
        <taxon>Poales</taxon>
        <taxon>Poaceae</taxon>
        <taxon>BOP clade</taxon>
        <taxon>Oryzoideae</taxon>
        <taxon>Oryzeae</taxon>
        <taxon>Oryzinae</taxon>
        <taxon>Oryza</taxon>
        <taxon>Oryza sativa</taxon>
    </lineage>
</organism>
<dbReference type="AlphaFoldDB" id="Q0IRG3"/>
<evidence type="ECO:0000256" key="1">
    <source>
        <dbReference type="SAM" id="MobiDB-lite"/>
    </source>
</evidence>
<dbReference type="EMBL" id="AP008217">
    <property type="protein sequence ID" value="BAF28702.2"/>
    <property type="molecule type" value="Genomic_DNA"/>
</dbReference>
<protein>
    <submittedName>
        <fullName evidence="2">Os11g0638700 protein</fullName>
    </submittedName>
</protein>
<reference evidence="2 3" key="1">
    <citation type="journal article" date="2005" name="Nature">
        <title>The map-based sequence of the rice genome.</title>
        <authorList>
            <consortium name="International rice genome sequencing project (IRGSP)"/>
            <person name="Matsumoto T."/>
            <person name="Wu J."/>
            <person name="Kanamori H."/>
            <person name="Katayose Y."/>
            <person name="Fujisawa M."/>
            <person name="Namiki N."/>
            <person name="Mizuno H."/>
            <person name="Yamamoto K."/>
            <person name="Antonio B.A."/>
            <person name="Baba T."/>
            <person name="Sakata K."/>
            <person name="Nagamura Y."/>
            <person name="Aoki H."/>
            <person name="Arikawa K."/>
            <person name="Arita K."/>
            <person name="Bito T."/>
            <person name="Chiden Y."/>
            <person name="Fujitsuka N."/>
            <person name="Fukunaka R."/>
            <person name="Hamada M."/>
            <person name="Harada C."/>
            <person name="Hayashi A."/>
            <person name="Hijishita S."/>
            <person name="Honda M."/>
            <person name="Hosokawa S."/>
            <person name="Ichikawa Y."/>
            <person name="Idonuma A."/>
            <person name="Iijima M."/>
            <person name="Ikeda M."/>
            <person name="Ikeno M."/>
            <person name="Ito K."/>
            <person name="Ito S."/>
            <person name="Ito T."/>
            <person name="Ito Y."/>
            <person name="Ito Y."/>
            <person name="Iwabuchi A."/>
            <person name="Kamiya K."/>
            <person name="Karasawa W."/>
            <person name="Kurita K."/>
            <person name="Katagiri S."/>
            <person name="Kikuta A."/>
            <person name="Kobayashi H."/>
            <person name="Kobayashi N."/>
            <person name="Machita K."/>
            <person name="Maehara T."/>
            <person name="Masukawa M."/>
            <person name="Mizubayashi T."/>
            <person name="Mukai Y."/>
            <person name="Nagasaki H."/>
            <person name="Nagata Y."/>
            <person name="Naito S."/>
            <person name="Nakashima M."/>
            <person name="Nakama Y."/>
            <person name="Nakamichi Y."/>
            <person name="Nakamura M."/>
            <person name="Meguro A."/>
            <person name="Negishi M."/>
            <person name="Ohta I."/>
            <person name="Ohta T."/>
            <person name="Okamoto M."/>
            <person name="Ono N."/>
            <person name="Saji S."/>
            <person name="Sakaguchi M."/>
            <person name="Sakai K."/>
            <person name="Shibata M."/>
            <person name="Shimokawa T."/>
            <person name="Song J."/>
            <person name="Takazaki Y."/>
            <person name="Terasawa K."/>
            <person name="Tsugane M."/>
            <person name="Tsuji K."/>
            <person name="Ueda S."/>
            <person name="Waki K."/>
            <person name="Yamagata H."/>
            <person name="Yamamoto M."/>
            <person name="Yamamoto S."/>
            <person name="Yamane H."/>
            <person name="Yoshiki S."/>
            <person name="Yoshihara R."/>
            <person name="Yukawa K."/>
            <person name="Zhong H."/>
            <person name="Yano M."/>
            <person name="Yuan Q."/>
            <person name="Ouyang S."/>
            <person name="Liu J."/>
            <person name="Jones K.M."/>
            <person name="Gansberger K."/>
            <person name="Moffat K."/>
            <person name="Hill J."/>
            <person name="Bera J."/>
            <person name="Fadrosh D."/>
            <person name="Jin S."/>
            <person name="Johri S."/>
            <person name="Kim M."/>
            <person name="Overton L."/>
            <person name="Reardon M."/>
            <person name="Tsitrin T."/>
            <person name="Vuong H."/>
            <person name="Weaver B."/>
            <person name="Ciecko A."/>
            <person name="Tallon L."/>
            <person name="Jackson J."/>
            <person name="Pai G."/>
            <person name="Aken S.V."/>
            <person name="Utterback T."/>
            <person name="Reidmuller S."/>
            <person name="Feldblyum T."/>
            <person name="Hsiao J."/>
            <person name="Zismann V."/>
            <person name="Iobst S."/>
            <person name="de Vazeille A.R."/>
            <person name="Buell C.R."/>
            <person name="Ying K."/>
            <person name="Li Y."/>
            <person name="Lu T."/>
            <person name="Huang Y."/>
            <person name="Zhao Q."/>
            <person name="Feng Q."/>
            <person name="Zhang L."/>
            <person name="Zhu J."/>
            <person name="Weng Q."/>
            <person name="Mu J."/>
            <person name="Lu Y."/>
            <person name="Fan D."/>
            <person name="Liu Y."/>
            <person name="Guan J."/>
            <person name="Zhang Y."/>
            <person name="Yu S."/>
            <person name="Liu X."/>
            <person name="Zhang Y."/>
            <person name="Hong G."/>
            <person name="Han B."/>
            <person name="Choisne N."/>
            <person name="Demange N."/>
            <person name="Orjeda G."/>
            <person name="Samain S."/>
            <person name="Cattolico L."/>
            <person name="Pelletier E."/>
            <person name="Couloux A."/>
            <person name="Segurens B."/>
            <person name="Wincker P."/>
            <person name="D'Hont A."/>
            <person name="Scarpelli C."/>
            <person name="Weissenbach J."/>
            <person name="Salanoubat M."/>
            <person name="Quetier F."/>
            <person name="Yu Y."/>
            <person name="Kim H.R."/>
            <person name="Rambo T."/>
            <person name="Currie J."/>
            <person name="Collura K."/>
            <person name="Luo M."/>
            <person name="Yang T."/>
            <person name="Ammiraju J.S.S."/>
            <person name="Engler F."/>
            <person name="Soderlund C."/>
            <person name="Wing R.A."/>
            <person name="Palmer L.E."/>
            <person name="de la Bastide M."/>
            <person name="Spiegel L."/>
            <person name="Nascimento L."/>
            <person name="Zutavern T."/>
            <person name="O'Shaughnessy A."/>
            <person name="Dike S."/>
            <person name="Dedhia N."/>
            <person name="Preston R."/>
            <person name="Balija V."/>
            <person name="McCombie W.R."/>
            <person name="Chow T."/>
            <person name="Chen H."/>
            <person name="Chung M."/>
            <person name="Chen C."/>
            <person name="Shaw J."/>
            <person name="Wu H."/>
            <person name="Hsiao K."/>
            <person name="Chao Y."/>
            <person name="Chu M."/>
            <person name="Cheng C."/>
            <person name="Hour A."/>
            <person name="Lee P."/>
            <person name="Lin S."/>
            <person name="Lin Y."/>
            <person name="Liou J."/>
            <person name="Liu S."/>
            <person name="Hsing Y."/>
            <person name="Raghuvanshi S."/>
            <person name="Mohanty A."/>
            <person name="Bharti A.K."/>
            <person name="Gaur A."/>
            <person name="Gupta V."/>
            <person name="Kumar D."/>
            <person name="Ravi V."/>
            <person name="Vij S."/>
            <person name="Kapur A."/>
            <person name="Khurana P."/>
            <person name="Khurana P."/>
            <person name="Khurana J.P."/>
            <person name="Tyagi A.K."/>
            <person name="Gaikwad K."/>
            <person name="Singh A."/>
            <person name="Dalal V."/>
            <person name="Srivastava S."/>
            <person name="Dixit A."/>
            <person name="Pal A.K."/>
            <person name="Ghazi I.A."/>
            <person name="Yadav M."/>
            <person name="Pandit A."/>
            <person name="Bhargava A."/>
            <person name="Sureshbabu K."/>
            <person name="Batra K."/>
            <person name="Sharma T.R."/>
            <person name="Mohapatra T."/>
            <person name="Singh N.K."/>
            <person name="Messing J."/>
            <person name="Nelson A.B."/>
            <person name="Fuks G."/>
            <person name="Kavchok S."/>
            <person name="Keizer G."/>
            <person name="Linton E."/>
            <person name="Llaca V."/>
            <person name="Song R."/>
            <person name="Tanyolac B."/>
            <person name="Young S."/>
            <person name="Ho-Il K."/>
            <person name="Hahn J.H."/>
            <person name="Sangsakoo G."/>
            <person name="Vanavichit A."/>
            <person name="de Mattos Luiz.A.T."/>
            <person name="Zimmer P.D."/>
            <person name="Malone G."/>
            <person name="Dellagostin O."/>
            <person name="de Oliveira A.C."/>
            <person name="Bevan M."/>
            <person name="Bancroft I."/>
            <person name="Minx P."/>
            <person name="Cordum H."/>
            <person name="Wilson R."/>
            <person name="Cheng Z."/>
            <person name="Jin W."/>
            <person name="Jiang J."/>
            <person name="Leong S.A."/>
            <person name="Iwama H."/>
            <person name="Gojobori T."/>
            <person name="Itoh T."/>
            <person name="Niimura Y."/>
            <person name="Fujii Y."/>
            <person name="Habara T."/>
            <person name="Sakai H."/>
            <person name="Sato Y."/>
            <person name="Wilson G."/>
            <person name="Kumar K."/>
            <person name="McCouch S."/>
            <person name="Juretic N."/>
            <person name="Hoen D."/>
            <person name="Wright S."/>
            <person name="Bruskiewich R."/>
            <person name="Bureau T."/>
            <person name="Miyao A."/>
            <person name="Hirochika H."/>
            <person name="Nishikawa T."/>
            <person name="Kadowaki K."/>
            <person name="Sugiura M."/>
            <person name="Burr B."/>
            <person name="Sasaki T."/>
        </authorList>
    </citation>
    <scope>NUCLEOTIDE SEQUENCE [LARGE SCALE GENOMIC DNA]</scope>
    <source>
        <strain evidence="3">cv. Nipponbare</strain>
    </source>
</reference>
<evidence type="ECO:0000313" key="2">
    <source>
        <dbReference type="EMBL" id="BAF28702.2"/>
    </source>
</evidence>
<name>Q0IRG3_ORYSJ</name>
<reference evidence="3" key="2">
    <citation type="journal article" date="2008" name="Nucleic Acids Res.">
        <title>The rice annotation project database (RAP-DB): 2008 update.</title>
        <authorList>
            <consortium name="The rice annotation project (RAP)"/>
        </authorList>
    </citation>
    <scope>GENOME REANNOTATION</scope>
    <source>
        <strain evidence="3">cv. Nipponbare</strain>
    </source>
</reference>
<dbReference type="Proteomes" id="UP000000763">
    <property type="component" value="Chromosome 11"/>
</dbReference>